<keyword evidence="3" id="KW-0645">Protease</keyword>
<dbReference type="InterPro" id="IPR009003">
    <property type="entry name" value="Peptidase_S1_PA"/>
</dbReference>
<protein>
    <recommendedName>
        <fullName evidence="9">Peptidase S1 domain-containing protein</fullName>
    </recommendedName>
</protein>
<evidence type="ECO:0000256" key="7">
    <source>
        <dbReference type="SAM" id="Phobius"/>
    </source>
</evidence>
<keyword evidence="7" id="KW-1133">Transmembrane helix</keyword>
<dbReference type="PROSITE" id="PS50240">
    <property type="entry name" value="TRYPSIN_DOM"/>
    <property type="match status" value="1"/>
</dbReference>
<dbReference type="PRINTS" id="PR00722">
    <property type="entry name" value="CHYMOTRYPSIN"/>
</dbReference>
<evidence type="ECO:0000256" key="2">
    <source>
        <dbReference type="ARBA" id="ARBA00022525"/>
    </source>
</evidence>
<feature type="domain" description="Peptidase S1" evidence="9">
    <location>
        <begin position="35"/>
        <end position="248"/>
    </location>
</feature>
<keyword evidence="5" id="KW-0720">Serine protease</keyword>
<dbReference type="OrthoDB" id="10059102at2759"/>
<dbReference type="PROSITE" id="PS51257">
    <property type="entry name" value="PROKAR_LIPOPROTEIN"/>
    <property type="match status" value="1"/>
</dbReference>
<feature type="transmembrane region" description="Helical" evidence="7">
    <location>
        <begin position="272"/>
        <end position="290"/>
    </location>
</feature>
<keyword evidence="2" id="KW-0964">Secreted</keyword>
<evidence type="ECO:0000313" key="10">
    <source>
        <dbReference type="EMBL" id="KAF7281461.1"/>
    </source>
</evidence>
<dbReference type="SMART" id="SM00020">
    <property type="entry name" value="Tryp_SPc"/>
    <property type="match status" value="1"/>
</dbReference>
<dbReference type="Pfam" id="PF00089">
    <property type="entry name" value="Trypsin"/>
    <property type="match status" value="1"/>
</dbReference>
<accession>A0A834MGK7</accession>
<dbReference type="SUPFAM" id="SSF50494">
    <property type="entry name" value="Trypsin-like serine proteases"/>
    <property type="match status" value="1"/>
</dbReference>
<reference evidence="10" key="1">
    <citation type="submission" date="2020-08" db="EMBL/GenBank/DDBJ databases">
        <title>Genome sequencing and assembly of the red palm weevil Rhynchophorus ferrugineus.</title>
        <authorList>
            <person name="Dias G.B."/>
            <person name="Bergman C.M."/>
            <person name="Manee M."/>
        </authorList>
    </citation>
    <scope>NUCLEOTIDE SEQUENCE</scope>
    <source>
        <strain evidence="10">AA-2017</strain>
        <tissue evidence="10">Whole larva</tissue>
    </source>
</reference>
<organism evidence="10 11">
    <name type="scientific">Rhynchophorus ferrugineus</name>
    <name type="common">Red palm weevil</name>
    <name type="synonym">Curculio ferrugineus</name>
    <dbReference type="NCBI Taxonomy" id="354439"/>
    <lineage>
        <taxon>Eukaryota</taxon>
        <taxon>Metazoa</taxon>
        <taxon>Ecdysozoa</taxon>
        <taxon>Arthropoda</taxon>
        <taxon>Hexapoda</taxon>
        <taxon>Insecta</taxon>
        <taxon>Pterygota</taxon>
        <taxon>Neoptera</taxon>
        <taxon>Endopterygota</taxon>
        <taxon>Coleoptera</taxon>
        <taxon>Polyphaga</taxon>
        <taxon>Cucujiformia</taxon>
        <taxon>Curculionidae</taxon>
        <taxon>Dryophthorinae</taxon>
        <taxon>Rhynchophorus</taxon>
    </lineage>
</organism>
<dbReference type="InterPro" id="IPR001254">
    <property type="entry name" value="Trypsin_dom"/>
</dbReference>
<keyword evidence="6" id="KW-1015">Disulfide bond</keyword>
<dbReference type="EMBL" id="JAACXV010000240">
    <property type="protein sequence ID" value="KAF7281461.1"/>
    <property type="molecule type" value="Genomic_DNA"/>
</dbReference>
<dbReference type="InterPro" id="IPR001314">
    <property type="entry name" value="Peptidase_S1A"/>
</dbReference>
<evidence type="ECO:0000256" key="8">
    <source>
        <dbReference type="SAM" id="SignalP"/>
    </source>
</evidence>
<evidence type="ECO:0000313" key="11">
    <source>
        <dbReference type="Proteomes" id="UP000625711"/>
    </source>
</evidence>
<dbReference type="GO" id="GO:0004252">
    <property type="term" value="F:serine-type endopeptidase activity"/>
    <property type="evidence" value="ECO:0007669"/>
    <property type="project" value="InterPro"/>
</dbReference>
<feature type="chain" id="PRO_5033047536" description="Peptidase S1 domain-containing protein" evidence="8">
    <location>
        <begin position="21"/>
        <end position="291"/>
    </location>
</feature>
<dbReference type="GO" id="GO:0005615">
    <property type="term" value="C:extracellular space"/>
    <property type="evidence" value="ECO:0007669"/>
    <property type="project" value="TreeGrafter"/>
</dbReference>
<dbReference type="FunFam" id="2.40.10.10:FF:000010">
    <property type="entry name" value="Kallikrein related peptidase 11"/>
    <property type="match status" value="1"/>
</dbReference>
<keyword evidence="4" id="KW-0378">Hydrolase</keyword>
<dbReference type="GO" id="GO:0006508">
    <property type="term" value="P:proteolysis"/>
    <property type="evidence" value="ECO:0007669"/>
    <property type="project" value="UniProtKB-KW"/>
</dbReference>
<evidence type="ECO:0000256" key="1">
    <source>
        <dbReference type="ARBA" id="ARBA00004613"/>
    </source>
</evidence>
<dbReference type="InterPro" id="IPR033116">
    <property type="entry name" value="TRYPSIN_SER"/>
</dbReference>
<feature type="signal peptide" evidence="8">
    <location>
        <begin position="1"/>
        <end position="20"/>
    </location>
</feature>
<proteinExistence type="predicted"/>
<evidence type="ECO:0000256" key="5">
    <source>
        <dbReference type="ARBA" id="ARBA00022825"/>
    </source>
</evidence>
<keyword evidence="11" id="KW-1185">Reference proteome</keyword>
<dbReference type="CDD" id="cd00190">
    <property type="entry name" value="Tryp_SPc"/>
    <property type="match status" value="1"/>
</dbReference>
<dbReference type="PANTHER" id="PTHR24264">
    <property type="entry name" value="TRYPSIN-RELATED"/>
    <property type="match status" value="1"/>
</dbReference>
<evidence type="ECO:0000256" key="4">
    <source>
        <dbReference type="ARBA" id="ARBA00022801"/>
    </source>
</evidence>
<comment type="caution">
    <text evidence="10">The sequence shown here is derived from an EMBL/GenBank/DDBJ whole genome shotgun (WGS) entry which is preliminary data.</text>
</comment>
<evidence type="ECO:0000256" key="3">
    <source>
        <dbReference type="ARBA" id="ARBA00022670"/>
    </source>
</evidence>
<dbReference type="InterPro" id="IPR050127">
    <property type="entry name" value="Serine_Proteases_S1"/>
</dbReference>
<keyword evidence="7" id="KW-0472">Membrane</keyword>
<dbReference type="PANTHER" id="PTHR24264:SF65">
    <property type="entry name" value="SRCR DOMAIN-CONTAINING PROTEIN"/>
    <property type="match status" value="1"/>
</dbReference>
<evidence type="ECO:0000256" key="6">
    <source>
        <dbReference type="ARBA" id="ARBA00023157"/>
    </source>
</evidence>
<dbReference type="PROSITE" id="PS00135">
    <property type="entry name" value="TRYPSIN_SER"/>
    <property type="match status" value="1"/>
</dbReference>
<dbReference type="Proteomes" id="UP000625711">
    <property type="component" value="Unassembled WGS sequence"/>
</dbReference>
<keyword evidence="7" id="KW-0812">Transmembrane</keyword>
<keyword evidence="8" id="KW-0732">Signal</keyword>
<dbReference type="Gene3D" id="2.40.10.10">
    <property type="entry name" value="Trypsin-like serine proteases"/>
    <property type="match status" value="1"/>
</dbReference>
<dbReference type="InterPro" id="IPR043504">
    <property type="entry name" value="Peptidase_S1_PA_chymotrypsin"/>
</dbReference>
<gene>
    <name evidence="10" type="ORF">GWI33_004750</name>
</gene>
<name>A0A834MGK7_RHYFE</name>
<comment type="subcellular location">
    <subcellularLocation>
        <location evidence="1">Secreted</location>
    </subcellularLocation>
</comment>
<dbReference type="AlphaFoldDB" id="A0A834MGK7"/>
<sequence length="291" mass="32188">MSNFKYVLVFMLVAFLSCLGSQKSSTNTCDRNKRVVGGFDADIRQLPYQCGALFFFLRGNAPFLEGTLDPSGYSVKLGSNLTKGCDGTSVDICFIKLHENYNIYTNDNDIAIIKLCSDVTLSSTIQIIDLAQSQMYAAGNLARVSGWGCEVENCTQSKKLKSALLKITTQQFCQKAYAGFRQITNNMICARSEIGGEDACQGDSGGPLVCNNSLIGIVSFGKGCARKDYPGVYTKVANYIKWIENNSDFQPLNKSIEGVLLQWYSFLYTHKLYAIIFTIVLVNIAHLFNLF</sequence>
<evidence type="ECO:0000259" key="9">
    <source>
        <dbReference type="PROSITE" id="PS50240"/>
    </source>
</evidence>